<dbReference type="OrthoDB" id="422206at2759"/>
<dbReference type="RefSeq" id="XP_033520335.1">
    <property type="nucleotide sequence ID" value="XM_033668895.1"/>
</dbReference>
<proteinExistence type="predicted"/>
<dbReference type="GeneID" id="54409327"/>
<reference evidence="1" key="1">
    <citation type="journal article" date="2020" name="Stud. Mycol.">
        <title>101 Dothideomycetes genomes: a test case for predicting lifestyles and emergence of pathogens.</title>
        <authorList>
            <person name="Haridas S."/>
            <person name="Albert R."/>
            <person name="Binder M."/>
            <person name="Bloem J."/>
            <person name="Labutti K."/>
            <person name="Salamov A."/>
            <person name="Andreopoulos B."/>
            <person name="Baker S."/>
            <person name="Barry K."/>
            <person name="Bills G."/>
            <person name="Bluhm B."/>
            <person name="Cannon C."/>
            <person name="Castanera R."/>
            <person name="Culley D."/>
            <person name="Daum C."/>
            <person name="Ezra D."/>
            <person name="Gonzalez J."/>
            <person name="Henrissat B."/>
            <person name="Kuo A."/>
            <person name="Liang C."/>
            <person name="Lipzen A."/>
            <person name="Lutzoni F."/>
            <person name="Magnuson J."/>
            <person name="Mondo S."/>
            <person name="Nolan M."/>
            <person name="Ohm R."/>
            <person name="Pangilinan J."/>
            <person name="Park H.-J."/>
            <person name="Ramirez L."/>
            <person name="Alfaro M."/>
            <person name="Sun H."/>
            <person name="Tritt A."/>
            <person name="Yoshinaga Y."/>
            <person name="Zwiers L.-H."/>
            <person name="Turgeon B."/>
            <person name="Goodwin S."/>
            <person name="Spatafora J."/>
            <person name="Crous P."/>
            <person name="Grigoriev I."/>
        </authorList>
    </citation>
    <scope>NUCLEOTIDE SEQUENCE</scope>
    <source>
        <strain evidence="1">CBS 119687</strain>
    </source>
</reference>
<evidence type="ECO:0000313" key="1">
    <source>
        <dbReference type="EMBL" id="KAF2125943.1"/>
    </source>
</evidence>
<accession>A0A6A6A468</accession>
<keyword evidence="2" id="KW-1185">Reference proteome</keyword>
<organism evidence="1 2">
    <name type="scientific">Dothidotthia symphoricarpi CBS 119687</name>
    <dbReference type="NCBI Taxonomy" id="1392245"/>
    <lineage>
        <taxon>Eukaryota</taxon>
        <taxon>Fungi</taxon>
        <taxon>Dikarya</taxon>
        <taxon>Ascomycota</taxon>
        <taxon>Pezizomycotina</taxon>
        <taxon>Dothideomycetes</taxon>
        <taxon>Pleosporomycetidae</taxon>
        <taxon>Pleosporales</taxon>
        <taxon>Dothidotthiaceae</taxon>
        <taxon>Dothidotthia</taxon>
    </lineage>
</organism>
<sequence length="59" mass="6627">MVTASEQNVPDFFNFHHSTSCIASQISWCSVRCLISFVALIFLTCQLYEVHGLRSSSIT</sequence>
<dbReference type="EMBL" id="ML977515">
    <property type="protein sequence ID" value="KAF2125943.1"/>
    <property type="molecule type" value="Genomic_DNA"/>
</dbReference>
<dbReference type="Proteomes" id="UP000799771">
    <property type="component" value="Unassembled WGS sequence"/>
</dbReference>
<protein>
    <submittedName>
        <fullName evidence="1">Uncharacterized protein</fullName>
    </submittedName>
</protein>
<gene>
    <name evidence="1" type="ORF">P153DRAFT_369933</name>
</gene>
<dbReference type="AlphaFoldDB" id="A0A6A6A468"/>
<evidence type="ECO:0000313" key="2">
    <source>
        <dbReference type="Proteomes" id="UP000799771"/>
    </source>
</evidence>
<name>A0A6A6A468_9PLEO</name>